<evidence type="ECO:0000313" key="2">
    <source>
        <dbReference type="Proteomes" id="UP000199501"/>
    </source>
</evidence>
<sequence length="248" mass="27245">MRNRIEQARHRPISLQQLLLFRRPTAPQQTPPALGPRAPSKSGLGRSGCCSNLDCDGFGGGGWWCSPSRCGVLPVSVGRNRGVIERRGDFPTSLRHVRRAGPQTPRSTEREHRTPFWFMNRRVEECLSRARRGVPWCDWPRSCERSSFLARGVVPAAAATQGVRDAVFPTRRTRPMGLIDFDGTLARGASPAPVYRPRSSRGRGCAAPVDNSRPWALSRGWQAAGLAVLAGLGWQARHRPPTGVVGGR</sequence>
<gene>
    <name evidence="1" type="ORF">SAMN05216174_106350</name>
</gene>
<accession>A0A1G6RJ83</accession>
<reference evidence="2" key="1">
    <citation type="submission" date="2016-10" db="EMBL/GenBank/DDBJ databases">
        <authorList>
            <person name="Varghese N."/>
            <person name="Submissions S."/>
        </authorList>
    </citation>
    <scope>NUCLEOTIDE SEQUENCE [LARGE SCALE GENOMIC DNA]</scope>
    <source>
        <strain evidence="2">IBRC-M 10403</strain>
    </source>
</reference>
<dbReference type="EMBL" id="FMZZ01000006">
    <property type="protein sequence ID" value="SDD03976.1"/>
    <property type="molecule type" value="Genomic_DNA"/>
</dbReference>
<name>A0A1G6RJ83_9PSEU</name>
<dbReference type="AlphaFoldDB" id="A0A1G6RJ83"/>
<evidence type="ECO:0000313" key="1">
    <source>
        <dbReference type="EMBL" id="SDD03976.1"/>
    </source>
</evidence>
<proteinExistence type="predicted"/>
<dbReference type="Proteomes" id="UP000199501">
    <property type="component" value="Unassembled WGS sequence"/>
</dbReference>
<protein>
    <submittedName>
        <fullName evidence="1">Uncharacterized protein</fullName>
    </submittedName>
</protein>
<keyword evidence="2" id="KW-1185">Reference proteome</keyword>
<organism evidence="1 2">
    <name type="scientific">Actinokineospora iranica</name>
    <dbReference type="NCBI Taxonomy" id="1271860"/>
    <lineage>
        <taxon>Bacteria</taxon>
        <taxon>Bacillati</taxon>
        <taxon>Actinomycetota</taxon>
        <taxon>Actinomycetes</taxon>
        <taxon>Pseudonocardiales</taxon>
        <taxon>Pseudonocardiaceae</taxon>
        <taxon>Actinokineospora</taxon>
    </lineage>
</organism>